<dbReference type="Pfam" id="PF13556">
    <property type="entry name" value="HTH_30"/>
    <property type="match status" value="1"/>
</dbReference>
<evidence type="ECO:0000259" key="1">
    <source>
        <dbReference type="Pfam" id="PF13556"/>
    </source>
</evidence>
<name>A0A3N3ZNU3_9MICC</name>
<reference evidence="3 4" key="1">
    <citation type="submission" date="2018-10" db="EMBL/GenBank/DDBJ databases">
        <title>Kocuria sp. M5W7-7, whole genome shotgun sequence.</title>
        <authorList>
            <person name="Tuo L."/>
        </authorList>
    </citation>
    <scope>NUCLEOTIDE SEQUENCE [LARGE SCALE GENOMIC DNA]</scope>
    <source>
        <strain evidence="3 4">M5W7-7</strain>
    </source>
</reference>
<dbReference type="PANTHER" id="PTHR33744:SF1">
    <property type="entry name" value="DNA-BINDING TRANSCRIPTIONAL ACTIVATOR ADER"/>
    <property type="match status" value="1"/>
</dbReference>
<gene>
    <name evidence="3" type="ORF">EDL96_08985</name>
</gene>
<dbReference type="EMBL" id="RKMF01000011">
    <property type="protein sequence ID" value="ROZ62605.1"/>
    <property type="molecule type" value="Genomic_DNA"/>
</dbReference>
<dbReference type="AlphaFoldDB" id="A0A3N3ZNU3"/>
<keyword evidence="4" id="KW-1185">Reference proteome</keyword>
<dbReference type="RefSeq" id="WP_123825465.1">
    <property type="nucleotide sequence ID" value="NZ_RKMF01000011.1"/>
</dbReference>
<dbReference type="Proteomes" id="UP000270616">
    <property type="component" value="Unassembled WGS sequence"/>
</dbReference>
<feature type="domain" description="PucR C-terminal helix-turn-helix" evidence="1">
    <location>
        <begin position="325"/>
        <end position="382"/>
    </location>
</feature>
<proteinExistence type="predicted"/>
<evidence type="ECO:0000259" key="2">
    <source>
        <dbReference type="Pfam" id="PF14361"/>
    </source>
</evidence>
<organism evidence="3 4">
    <name type="scientific">Kocuria soli</name>
    <dbReference type="NCBI Taxonomy" id="2485125"/>
    <lineage>
        <taxon>Bacteria</taxon>
        <taxon>Bacillati</taxon>
        <taxon>Actinomycetota</taxon>
        <taxon>Actinomycetes</taxon>
        <taxon>Micrococcales</taxon>
        <taxon>Micrococcaceae</taxon>
        <taxon>Kocuria</taxon>
    </lineage>
</organism>
<dbReference type="Gene3D" id="1.10.10.2840">
    <property type="entry name" value="PucR C-terminal helix-turn-helix domain"/>
    <property type="match status" value="1"/>
</dbReference>
<feature type="domain" description="RsbT co-antagonist protein RsbRD N-terminal" evidence="2">
    <location>
        <begin position="27"/>
        <end position="163"/>
    </location>
</feature>
<dbReference type="InterPro" id="IPR042070">
    <property type="entry name" value="PucR_C-HTH_sf"/>
</dbReference>
<comment type="caution">
    <text evidence="3">The sequence shown here is derived from an EMBL/GenBank/DDBJ whole genome shotgun (WGS) entry which is preliminary data.</text>
</comment>
<dbReference type="InterPro" id="IPR051448">
    <property type="entry name" value="CdaR-like_regulators"/>
</dbReference>
<dbReference type="PANTHER" id="PTHR33744">
    <property type="entry name" value="CARBOHYDRATE DIACID REGULATOR"/>
    <property type="match status" value="1"/>
</dbReference>
<evidence type="ECO:0000313" key="4">
    <source>
        <dbReference type="Proteomes" id="UP000270616"/>
    </source>
</evidence>
<accession>A0A3N3ZNU3</accession>
<evidence type="ECO:0000313" key="3">
    <source>
        <dbReference type="EMBL" id="ROZ62605.1"/>
    </source>
</evidence>
<dbReference type="Pfam" id="PF14361">
    <property type="entry name" value="RsbRD_N"/>
    <property type="match status" value="1"/>
</dbReference>
<dbReference type="OrthoDB" id="3190266at2"/>
<protein>
    <submittedName>
        <fullName evidence="3">PucR family transcriptional regulator</fullName>
    </submittedName>
</protein>
<sequence>MDQDTSEGPGPEGAISALVDALRADESIVADTVRILLDTVPGYDGVSTDSLERSTRRNIRLSTQVIRDGHVPTGEDLTEAEELATERLAQGVSLGSVLSGFRVSMSVILERLLALAPTHGVTASEALSFSTGLWALADAFSSRALRVYQEQGIAAAAADSARRLQWIVDAVVRGHEPVELRRGVTAYAVPTDRAVRAFHLTRLQQEGLDPTGLVQFVLASVPGALAAPYGSAAVGILPDEGAVPQVPVELLLAVGPAVVPEDLPRSYLTATRVHEAALATGLGAAVDLERLSWRSGVATSPDTTRVLEQRLLAPVQAHGTFGDLLLESLAAYLDNDLNIARAAAAIPVHVNTLRYRLRRYEDLTGVDTQNLNTVVEIAWVLAARKGMNRSR</sequence>
<dbReference type="InterPro" id="IPR025751">
    <property type="entry name" value="RsbRD_N_dom"/>
</dbReference>
<dbReference type="InterPro" id="IPR025736">
    <property type="entry name" value="PucR_C-HTH_dom"/>
</dbReference>